<evidence type="ECO:0000313" key="1">
    <source>
        <dbReference type="EMBL" id="KAL1629670.1"/>
    </source>
</evidence>
<dbReference type="EMBL" id="JAJVDC020000053">
    <property type="protein sequence ID" value="KAL1629670.1"/>
    <property type="molecule type" value="Genomic_DNA"/>
</dbReference>
<sequence>MAEVVGLVASVATLAELCFKIASEIHDYGNADQHLTSIELEVRTMCEIMRELGKVFKDDDAISTAREILAACEGVLMKMGHAVLKAKKRKMLYLFYRHKLDNLTVDLARLKSTLTLMVAIARLKHERTARTNRFLRVAIQIYLRIRKKREGKELKI</sequence>
<reference evidence="1 2" key="1">
    <citation type="submission" date="2024-02" db="EMBL/GenBank/DDBJ databases">
        <title>De novo assembly and annotation of 12 fungi associated with fruit tree decline syndrome in Ontario, Canada.</title>
        <authorList>
            <person name="Sulman M."/>
            <person name="Ellouze W."/>
            <person name="Ilyukhin E."/>
        </authorList>
    </citation>
    <scope>NUCLEOTIDE SEQUENCE [LARGE SCALE GENOMIC DNA]</scope>
    <source>
        <strain evidence="1 2">M1-105</strain>
    </source>
</reference>
<proteinExistence type="predicted"/>
<evidence type="ECO:0008006" key="3">
    <source>
        <dbReference type="Google" id="ProtNLM"/>
    </source>
</evidence>
<accession>A0ABR3STW8</accession>
<keyword evidence="2" id="KW-1185">Reference proteome</keyword>
<name>A0ABR3STW8_9PEZI</name>
<dbReference type="Proteomes" id="UP001521116">
    <property type="component" value="Unassembled WGS sequence"/>
</dbReference>
<protein>
    <recommendedName>
        <fullName evidence="3">Fungal N-terminal domain-containing protein</fullName>
    </recommendedName>
</protein>
<comment type="caution">
    <text evidence="1">The sequence shown here is derived from an EMBL/GenBank/DDBJ whole genome shotgun (WGS) entry which is preliminary data.</text>
</comment>
<evidence type="ECO:0000313" key="2">
    <source>
        <dbReference type="Proteomes" id="UP001521116"/>
    </source>
</evidence>
<gene>
    <name evidence="1" type="ORF">SLS56_005323</name>
</gene>
<organism evidence="1 2">
    <name type="scientific">Neofusicoccum ribis</name>
    <dbReference type="NCBI Taxonomy" id="45134"/>
    <lineage>
        <taxon>Eukaryota</taxon>
        <taxon>Fungi</taxon>
        <taxon>Dikarya</taxon>
        <taxon>Ascomycota</taxon>
        <taxon>Pezizomycotina</taxon>
        <taxon>Dothideomycetes</taxon>
        <taxon>Dothideomycetes incertae sedis</taxon>
        <taxon>Botryosphaeriales</taxon>
        <taxon>Botryosphaeriaceae</taxon>
        <taxon>Neofusicoccum</taxon>
    </lineage>
</organism>